<dbReference type="SMART" id="SM00421">
    <property type="entry name" value="HTH_LUXR"/>
    <property type="match status" value="1"/>
</dbReference>
<reference evidence="6" key="1">
    <citation type="journal article" date="2019" name="Int. J. Syst. Evol. Microbiol.">
        <title>The Global Catalogue of Microorganisms (GCM) 10K type strain sequencing project: providing services to taxonomists for standard genome sequencing and annotation.</title>
        <authorList>
            <consortium name="The Broad Institute Genomics Platform"/>
            <consortium name="The Broad Institute Genome Sequencing Center for Infectious Disease"/>
            <person name="Wu L."/>
            <person name="Ma J."/>
        </authorList>
    </citation>
    <scope>NUCLEOTIDE SEQUENCE [LARGE SCALE GENOMIC DNA]</scope>
    <source>
        <strain evidence="6">JCM 31486</strain>
    </source>
</reference>
<protein>
    <submittedName>
        <fullName evidence="5">Response regulator transcription factor</fullName>
    </submittedName>
</protein>
<evidence type="ECO:0000256" key="2">
    <source>
        <dbReference type="ARBA" id="ARBA00023125"/>
    </source>
</evidence>
<sequence>MMGLVEVSQREREVLAAVGAGLSNAQIARRLRLSVRTVEGHVSSLLRKYGVA</sequence>
<organism evidence="5 6">
    <name type="scientific">Kibdelosporangium lantanae</name>
    <dbReference type="NCBI Taxonomy" id="1497396"/>
    <lineage>
        <taxon>Bacteria</taxon>
        <taxon>Bacillati</taxon>
        <taxon>Actinomycetota</taxon>
        <taxon>Actinomycetes</taxon>
        <taxon>Pseudonocardiales</taxon>
        <taxon>Pseudonocardiaceae</taxon>
        <taxon>Kibdelosporangium</taxon>
    </lineage>
</organism>
<comment type="caution">
    <text evidence="5">The sequence shown here is derived from an EMBL/GenBank/DDBJ whole genome shotgun (WGS) entry which is preliminary data.</text>
</comment>
<keyword evidence="1" id="KW-0805">Transcription regulation</keyword>
<dbReference type="PROSITE" id="PS00622">
    <property type="entry name" value="HTH_LUXR_1"/>
    <property type="match status" value="1"/>
</dbReference>
<keyword evidence="3" id="KW-0804">Transcription</keyword>
<evidence type="ECO:0000256" key="1">
    <source>
        <dbReference type="ARBA" id="ARBA00023015"/>
    </source>
</evidence>
<name>A0ABW3MNG7_9PSEU</name>
<dbReference type="InterPro" id="IPR036388">
    <property type="entry name" value="WH-like_DNA-bd_sf"/>
</dbReference>
<dbReference type="Pfam" id="PF00196">
    <property type="entry name" value="GerE"/>
    <property type="match status" value="1"/>
</dbReference>
<dbReference type="PROSITE" id="PS50043">
    <property type="entry name" value="HTH_LUXR_2"/>
    <property type="match status" value="1"/>
</dbReference>
<keyword evidence="6" id="KW-1185">Reference proteome</keyword>
<dbReference type="PANTHER" id="PTHR44688">
    <property type="entry name" value="DNA-BINDING TRANSCRIPTIONAL ACTIVATOR DEVR_DOSR"/>
    <property type="match status" value="1"/>
</dbReference>
<feature type="domain" description="HTH luxR-type" evidence="4">
    <location>
        <begin position="1"/>
        <end position="52"/>
    </location>
</feature>
<dbReference type="Proteomes" id="UP001597045">
    <property type="component" value="Unassembled WGS sequence"/>
</dbReference>
<keyword evidence="2" id="KW-0238">DNA-binding</keyword>
<dbReference type="EMBL" id="JBHTIS010004106">
    <property type="protein sequence ID" value="MFD1052071.1"/>
    <property type="molecule type" value="Genomic_DNA"/>
</dbReference>
<feature type="non-terminal residue" evidence="5">
    <location>
        <position position="52"/>
    </location>
</feature>
<dbReference type="InterPro" id="IPR016032">
    <property type="entry name" value="Sig_transdc_resp-reg_C-effctor"/>
</dbReference>
<dbReference type="SUPFAM" id="SSF46894">
    <property type="entry name" value="C-terminal effector domain of the bipartite response regulators"/>
    <property type="match status" value="1"/>
</dbReference>
<dbReference type="PRINTS" id="PR00038">
    <property type="entry name" value="HTHLUXR"/>
</dbReference>
<evidence type="ECO:0000313" key="5">
    <source>
        <dbReference type="EMBL" id="MFD1052071.1"/>
    </source>
</evidence>
<gene>
    <name evidence="5" type="ORF">ACFQ1S_44120</name>
</gene>
<evidence type="ECO:0000256" key="3">
    <source>
        <dbReference type="ARBA" id="ARBA00023163"/>
    </source>
</evidence>
<dbReference type="Gene3D" id="1.10.10.10">
    <property type="entry name" value="Winged helix-like DNA-binding domain superfamily/Winged helix DNA-binding domain"/>
    <property type="match status" value="1"/>
</dbReference>
<dbReference type="InterPro" id="IPR000792">
    <property type="entry name" value="Tscrpt_reg_LuxR_C"/>
</dbReference>
<dbReference type="CDD" id="cd06170">
    <property type="entry name" value="LuxR_C_like"/>
    <property type="match status" value="1"/>
</dbReference>
<evidence type="ECO:0000259" key="4">
    <source>
        <dbReference type="PROSITE" id="PS50043"/>
    </source>
</evidence>
<dbReference type="PANTHER" id="PTHR44688:SF16">
    <property type="entry name" value="DNA-BINDING TRANSCRIPTIONAL ACTIVATOR DEVR_DOSR"/>
    <property type="match status" value="1"/>
</dbReference>
<proteinExistence type="predicted"/>
<accession>A0ABW3MNG7</accession>
<evidence type="ECO:0000313" key="6">
    <source>
        <dbReference type="Proteomes" id="UP001597045"/>
    </source>
</evidence>